<dbReference type="Gene3D" id="2.30.330.10">
    <property type="entry name" value="SpoA-like"/>
    <property type="match status" value="1"/>
</dbReference>
<sequence>MQLREEEETVTSEFSDQLKTTFNWFDTNFTKILEDTFCEFWNENADVKLVCVSENTNILAEREEFFVTQIRLNKELSVFIRLSKNIVKNLLENILGPNGRNFNIEKLTELEAKILTGFDDFLYKNFSHLIKSGDALPVNNTNYNEANLTFFLKTKTKTIGKLVIKIPVVAIEPETTPLAEESFSITDFLNSTAEVKLNVGYTRIRLNELKHLEKDDIVMLEHSKSNKMVLTYNNYSTEIKVVPNPAIMIDYDNFDDNGNNPKGDNTMTSPDIYNMWDTIQVDIGAEFEKVKLTLGELKQISEGLVVDIGSVYDNRIDLKVEDKIVASGELIIINDRYGVKINQIFTEEKNQASDNAEYAQEHPQQQQIEEMLDEPEYTQDELEAPHVQEDTDTSVNEEDFDYSDFDVDDEDL</sequence>
<protein>
    <submittedName>
        <fullName evidence="3">FliM/FliN family flagellar motor switch protein</fullName>
    </submittedName>
</protein>
<comment type="caution">
    <text evidence="3">The sequence shown here is derived from an EMBL/GenBank/DDBJ whole genome shotgun (WGS) entry which is preliminary data.</text>
</comment>
<dbReference type="SUPFAM" id="SSF101801">
    <property type="entry name" value="Surface presentation of antigens (SPOA)"/>
    <property type="match status" value="1"/>
</dbReference>
<evidence type="ECO:0000259" key="2">
    <source>
        <dbReference type="Pfam" id="PF01052"/>
    </source>
</evidence>
<keyword evidence="3" id="KW-0969">Cilium</keyword>
<keyword evidence="3" id="KW-0282">Flagellum</keyword>
<dbReference type="Proteomes" id="UP000886748">
    <property type="component" value="Unassembled WGS sequence"/>
</dbReference>
<feature type="compositionally biased region" description="Acidic residues" evidence="1">
    <location>
        <begin position="370"/>
        <end position="382"/>
    </location>
</feature>
<dbReference type="InterPro" id="IPR036429">
    <property type="entry name" value="SpoA-like_sf"/>
</dbReference>
<name>A0A9D1MZ49_9CLOT</name>
<dbReference type="PANTHER" id="PTHR30034:SF6">
    <property type="entry name" value="YOP PROTEINS TRANSLOCATION PROTEIN Q"/>
    <property type="match status" value="1"/>
</dbReference>
<dbReference type="PANTHER" id="PTHR30034">
    <property type="entry name" value="FLAGELLAR MOTOR SWITCH PROTEIN FLIM"/>
    <property type="match status" value="1"/>
</dbReference>
<feature type="domain" description="Flagellar motor switch protein FliN-like C-terminal" evidence="2">
    <location>
        <begin position="277"/>
        <end position="344"/>
    </location>
</feature>
<organism evidence="3 4">
    <name type="scientific">Candidatus Limenecus avicola</name>
    <dbReference type="NCBI Taxonomy" id="2840847"/>
    <lineage>
        <taxon>Bacteria</taxon>
        <taxon>Bacillati</taxon>
        <taxon>Bacillota</taxon>
        <taxon>Clostridia</taxon>
        <taxon>Eubacteriales</taxon>
        <taxon>Clostridiaceae</taxon>
        <taxon>Clostridiaceae incertae sedis</taxon>
        <taxon>Candidatus Limenecus</taxon>
    </lineage>
</organism>
<dbReference type="AlphaFoldDB" id="A0A9D1MZ49"/>
<evidence type="ECO:0000313" key="4">
    <source>
        <dbReference type="Proteomes" id="UP000886748"/>
    </source>
</evidence>
<reference evidence="3" key="1">
    <citation type="submission" date="2020-10" db="EMBL/GenBank/DDBJ databases">
        <authorList>
            <person name="Gilroy R."/>
        </authorList>
    </citation>
    <scope>NUCLEOTIDE SEQUENCE</scope>
    <source>
        <strain evidence="3">CHK154-7741</strain>
    </source>
</reference>
<dbReference type="GO" id="GO:0071978">
    <property type="term" value="P:bacterial-type flagellum-dependent swarming motility"/>
    <property type="evidence" value="ECO:0007669"/>
    <property type="project" value="TreeGrafter"/>
</dbReference>
<keyword evidence="3" id="KW-0966">Cell projection</keyword>
<evidence type="ECO:0000313" key="3">
    <source>
        <dbReference type="EMBL" id="HIU92100.1"/>
    </source>
</evidence>
<gene>
    <name evidence="3" type="ORF">IAD26_03075</name>
</gene>
<accession>A0A9D1MZ49</accession>
<evidence type="ECO:0000256" key="1">
    <source>
        <dbReference type="SAM" id="MobiDB-lite"/>
    </source>
</evidence>
<feature type="region of interest" description="Disordered" evidence="1">
    <location>
        <begin position="352"/>
        <end position="412"/>
    </location>
</feature>
<dbReference type="GO" id="GO:0050918">
    <property type="term" value="P:positive chemotaxis"/>
    <property type="evidence" value="ECO:0007669"/>
    <property type="project" value="TreeGrafter"/>
</dbReference>
<feature type="compositionally biased region" description="Acidic residues" evidence="1">
    <location>
        <begin position="390"/>
        <end position="412"/>
    </location>
</feature>
<dbReference type="Pfam" id="PF01052">
    <property type="entry name" value="FliMN_C"/>
    <property type="match status" value="1"/>
</dbReference>
<dbReference type="EMBL" id="DVOD01000021">
    <property type="protein sequence ID" value="HIU92100.1"/>
    <property type="molecule type" value="Genomic_DNA"/>
</dbReference>
<proteinExistence type="predicted"/>
<reference evidence="3" key="2">
    <citation type="journal article" date="2021" name="PeerJ">
        <title>Extensive microbial diversity within the chicken gut microbiome revealed by metagenomics and culture.</title>
        <authorList>
            <person name="Gilroy R."/>
            <person name="Ravi A."/>
            <person name="Getino M."/>
            <person name="Pursley I."/>
            <person name="Horton D.L."/>
            <person name="Alikhan N.F."/>
            <person name="Baker D."/>
            <person name="Gharbi K."/>
            <person name="Hall N."/>
            <person name="Watson M."/>
            <person name="Adriaenssens E.M."/>
            <person name="Foster-Nyarko E."/>
            <person name="Jarju S."/>
            <person name="Secka A."/>
            <person name="Antonio M."/>
            <person name="Oren A."/>
            <person name="Chaudhuri R.R."/>
            <person name="La Ragione R."/>
            <person name="Hildebrand F."/>
            <person name="Pallen M.J."/>
        </authorList>
    </citation>
    <scope>NUCLEOTIDE SEQUENCE</scope>
    <source>
        <strain evidence="3">CHK154-7741</strain>
    </source>
</reference>
<dbReference type="InterPro" id="IPR001543">
    <property type="entry name" value="FliN-like_C"/>
</dbReference>